<accession>A0ABY5GNL7</accession>
<reference evidence="2" key="1">
    <citation type="submission" date="2022-07" db="EMBL/GenBank/DDBJ databases">
        <title>Genome sequencing of Photobacterium atrarenae GJH2-4.</title>
        <authorList>
            <person name="Park S.-J."/>
        </authorList>
    </citation>
    <scope>NUCLEOTIDE SEQUENCE</scope>
    <source>
        <strain evidence="2">GJH2-4</strain>
    </source>
</reference>
<evidence type="ECO:0000256" key="1">
    <source>
        <dbReference type="SAM" id="SignalP"/>
    </source>
</evidence>
<gene>
    <name evidence="2" type="ORF">NNL38_19920</name>
</gene>
<sequence>MMKKLGFSLSVMMLSGCSSLTTSQEPLLADASQLCQGSVALPQGLAPHFEATQDPDLLQSALGEPEQGKLCQGQVYQSKPDAEVVLFRAWNSTNPNSQFGKWWAFHQPNGKIASYRADYEICYQWSPLDKLVRCTLKPGTKVVVGNGQSAKCSEYLTYPTSEKQQVYLVDAEAAVLNCTEYDGVMSWQ</sequence>
<keyword evidence="1" id="KW-0732">Signal</keyword>
<evidence type="ECO:0000313" key="3">
    <source>
        <dbReference type="Proteomes" id="UP001057998"/>
    </source>
</evidence>
<name>A0ABY5GNL7_9GAMM</name>
<organism evidence="2 3">
    <name type="scientific">Photobacterium atrarenae</name>
    <dbReference type="NCBI Taxonomy" id="865757"/>
    <lineage>
        <taxon>Bacteria</taxon>
        <taxon>Pseudomonadati</taxon>
        <taxon>Pseudomonadota</taxon>
        <taxon>Gammaproteobacteria</taxon>
        <taxon>Vibrionales</taxon>
        <taxon>Vibrionaceae</taxon>
        <taxon>Photobacterium</taxon>
    </lineage>
</organism>
<dbReference type="RefSeq" id="WP_255392195.1">
    <property type="nucleotide sequence ID" value="NZ_CP101509.1"/>
</dbReference>
<evidence type="ECO:0000313" key="2">
    <source>
        <dbReference type="EMBL" id="UTV30827.1"/>
    </source>
</evidence>
<dbReference type="EMBL" id="CP101509">
    <property type="protein sequence ID" value="UTV30827.1"/>
    <property type="molecule type" value="Genomic_DNA"/>
</dbReference>
<proteinExistence type="predicted"/>
<dbReference type="PROSITE" id="PS51257">
    <property type="entry name" value="PROKAR_LIPOPROTEIN"/>
    <property type="match status" value="1"/>
</dbReference>
<protein>
    <recommendedName>
        <fullName evidence="4">Lipoprotein</fullName>
    </recommendedName>
</protein>
<dbReference type="Proteomes" id="UP001057998">
    <property type="component" value="Chromosome 2"/>
</dbReference>
<feature type="signal peptide" evidence="1">
    <location>
        <begin position="1"/>
        <end position="23"/>
    </location>
</feature>
<keyword evidence="3" id="KW-1185">Reference proteome</keyword>
<feature type="chain" id="PRO_5046132668" description="Lipoprotein" evidence="1">
    <location>
        <begin position="24"/>
        <end position="188"/>
    </location>
</feature>
<evidence type="ECO:0008006" key="4">
    <source>
        <dbReference type="Google" id="ProtNLM"/>
    </source>
</evidence>